<proteinExistence type="predicted"/>
<protein>
    <submittedName>
        <fullName evidence="3">Hydroxyacylglutathione hydrolase GloC</fullName>
        <ecNumber evidence="3">3.1.2.6</ecNumber>
    </submittedName>
</protein>
<reference evidence="3 4" key="1">
    <citation type="submission" date="2018-08" db="EMBL/GenBank/DDBJ databases">
        <title>Meiothermus roseus NBRC 110900 genome sequencing project.</title>
        <authorList>
            <person name="Da Costa M.S."/>
            <person name="Albuquerque L."/>
            <person name="Raposo P."/>
            <person name="Froufe H.J.C."/>
            <person name="Barroso C.S."/>
            <person name="Egas C."/>
        </authorList>
    </citation>
    <scope>NUCLEOTIDE SEQUENCE [LARGE SCALE GENOMIC DNA]</scope>
    <source>
        <strain evidence="3 4">NBRC 110900</strain>
    </source>
</reference>
<dbReference type="GO" id="GO:0004416">
    <property type="term" value="F:hydroxyacylglutathione hydrolase activity"/>
    <property type="evidence" value="ECO:0007669"/>
    <property type="project" value="UniProtKB-EC"/>
</dbReference>
<dbReference type="Gene3D" id="3.60.15.10">
    <property type="entry name" value="Ribonuclease Z/Hydroxyacylglutathione hydrolase-like"/>
    <property type="match status" value="1"/>
</dbReference>
<feature type="domain" description="Rhodanese" evidence="2">
    <location>
        <begin position="282"/>
        <end position="371"/>
    </location>
</feature>
<dbReference type="AlphaFoldDB" id="A0A399EXX6"/>
<dbReference type="PANTHER" id="PTHR43084">
    <property type="entry name" value="PERSULFIDE DIOXYGENASE ETHE1"/>
    <property type="match status" value="1"/>
</dbReference>
<dbReference type="Gene3D" id="3.40.250.10">
    <property type="entry name" value="Rhodanese-like domain"/>
    <property type="match status" value="2"/>
</dbReference>
<evidence type="ECO:0000313" key="4">
    <source>
        <dbReference type="Proteomes" id="UP000265341"/>
    </source>
</evidence>
<organism evidence="3 4">
    <name type="scientific">Calidithermus roseus</name>
    <dbReference type="NCBI Taxonomy" id="1644118"/>
    <lineage>
        <taxon>Bacteria</taxon>
        <taxon>Thermotogati</taxon>
        <taxon>Deinococcota</taxon>
        <taxon>Deinococci</taxon>
        <taxon>Thermales</taxon>
        <taxon>Thermaceae</taxon>
        <taxon>Calidithermus</taxon>
    </lineage>
</organism>
<feature type="domain" description="Rhodanese" evidence="2">
    <location>
        <begin position="383"/>
        <end position="471"/>
    </location>
</feature>
<dbReference type="InterPro" id="IPR044528">
    <property type="entry name" value="POD-like_MBL-fold"/>
</dbReference>
<keyword evidence="3" id="KW-0378">Hydrolase</keyword>
<sequence>MLFRQIYEEGLAQASYLIGCQASGEAVVVDPRRDIDVYLAEAERNKLRIVAVTETHIHADYLSGARELAKVTGAKLYLSDEGDENWKYRGLEGFDYQLLKDGDEFRVGNVRIKALHTPGHTPEHLSFLVADGAVTEEPLLFLTGDFVFVGDVGRPDLLEEAAGLLGTAEPGARRMFKSLKEKFLTLPDHVQVWPGHGAGSACGKALGAVPSSTVGYERRFAWWADYLAKDDEEAFVRALLSGQPEAPSYFKEMKRLNRDGMPILGGIPHPGRLTKAQFDRYLREGAILVDTRDKFAFAGGHLKGSINLPAGKGFSTWAGWLLPYDRPLVLLASPQQLEELTRQLIRIGLDDVRGYVPGLEGYAEGELETVPQLTAAELKAKWERGEVVVLDVRGADEYAQGHIPGALNLHAGRVMKNLGRIPKDKPVVLHCLGGDRSSTAVSALLSAGFTNVINLTGGIRAWQEQGFPTEKGAAREAVKA</sequence>
<keyword evidence="1" id="KW-0479">Metal-binding</keyword>
<dbReference type="InterPro" id="IPR036873">
    <property type="entry name" value="Rhodanese-like_dom_sf"/>
</dbReference>
<dbReference type="CDD" id="cd00158">
    <property type="entry name" value="RHOD"/>
    <property type="match status" value="1"/>
</dbReference>
<evidence type="ECO:0000256" key="1">
    <source>
        <dbReference type="ARBA" id="ARBA00022723"/>
    </source>
</evidence>
<dbReference type="FunFam" id="3.60.15.10:FF:000030">
    <property type="entry name" value="Metallo-beta-lactamase family protein"/>
    <property type="match status" value="1"/>
</dbReference>
<evidence type="ECO:0000313" key="3">
    <source>
        <dbReference type="EMBL" id="RIH89424.1"/>
    </source>
</evidence>
<dbReference type="RefSeq" id="WP_119275686.1">
    <property type="nucleotide sequence ID" value="NZ_QWLA01000003.1"/>
</dbReference>
<dbReference type="SUPFAM" id="SSF56281">
    <property type="entry name" value="Metallo-hydrolase/oxidoreductase"/>
    <property type="match status" value="1"/>
</dbReference>
<comment type="caution">
    <text evidence="3">The sequence shown here is derived from an EMBL/GenBank/DDBJ whole genome shotgun (WGS) entry which is preliminary data.</text>
</comment>
<dbReference type="CDD" id="cd07724">
    <property type="entry name" value="POD-like_MBL-fold"/>
    <property type="match status" value="1"/>
</dbReference>
<dbReference type="InterPro" id="IPR001763">
    <property type="entry name" value="Rhodanese-like_dom"/>
</dbReference>
<gene>
    <name evidence="3" type="primary">gloC_1</name>
    <name evidence="3" type="ORF">Mrose_00324</name>
</gene>
<dbReference type="SMART" id="SM00450">
    <property type="entry name" value="RHOD"/>
    <property type="match status" value="2"/>
</dbReference>
<dbReference type="EMBL" id="QWLA01000003">
    <property type="protein sequence ID" value="RIH89424.1"/>
    <property type="molecule type" value="Genomic_DNA"/>
</dbReference>
<dbReference type="Pfam" id="PF00581">
    <property type="entry name" value="Rhodanese"/>
    <property type="match status" value="2"/>
</dbReference>
<dbReference type="InterPro" id="IPR051682">
    <property type="entry name" value="Mito_Persulfide_Diox"/>
</dbReference>
<dbReference type="OrthoDB" id="9784009at2"/>
<dbReference type="PROSITE" id="PS50206">
    <property type="entry name" value="RHODANESE_3"/>
    <property type="match status" value="2"/>
</dbReference>
<dbReference type="Pfam" id="PF00753">
    <property type="entry name" value="Lactamase_B"/>
    <property type="match status" value="1"/>
</dbReference>
<dbReference type="GO" id="GO:0006749">
    <property type="term" value="P:glutathione metabolic process"/>
    <property type="evidence" value="ECO:0007669"/>
    <property type="project" value="InterPro"/>
</dbReference>
<dbReference type="PROSITE" id="PS00380">
    <property type="entry name" value="RHODANESE_1"/>
    <property type="match status" value="1"/>
</dbReference>
<dbReference type="PANTHER" id="PTHR43084:SF1">
    <property type="entry name" value="PERSULFIDE DIOXYGENASE ETHE1, MITOCHONDRIAL"/>
    <property type="match status" value="1"/>
</dbReference>
<dbReference type="GO" id="GO:0070813">
    <property type="term" value="P:hydrogen sulfide metabolic process"/>
    <property type="evidence" value="ECO:0007669"/>
    <property type="project" value="TreeGrafter"/>
</dbReference>
<dbReference type="FunFam" id="3.40.250.10:FF:000049">
    <property type="entry name" value="Phage shock protein E"/>
    <property type="match status" value="1"/>
</dbReference>
<name>A0A399EXX6_9DEIN</name>
<dbReference type="GO" id="GO:0050313">
    <property type="term" value="F:sulfur dioxygenase activity"/>
    <property type="evidence" value="ECO:0007669"/>
    <property type="project" value="InterPro"/>
</dbReference>
<dbReference type="GO" id="GO:0046872">
    <property type="term" value="F:metal ion binding"/>
    <property type="evidence" value="ECO:0007669"/>
    <property type="project" value="UniProtKB-KW"/>
</dbReference>
<dbReference type="SMART" id="SM00849">
    <property type="entry name" value="Lactamase_B"/>
    <property type="match status" value="1"/>
</dbReference>
<dbReference type="InterPro" id="IPR036866">
    <property type="entry name" value="RibonucZ/Hydroxyglut_hydro"/>
</dbReference>
<keyword evidence="4" id="KW-1185">Reference proteome</keyword>
<dbReference type="InterPro" id="IPR001279">
    <property type="entry name" value="Metallo-B-lactamas"/>
</dbReference>
<dbReference type="GO" id="GO:0004792">
    <property type="term" value="F:thiosulfate-cyanide sulfurtransferase activity"/>
    <property type="evidence" value="ECO:0007669"/>
    <property type="project" value="InterPro"/>
</dbReference>
<dbReference type="EC" id="3.1.2.6" evidence="3"/>
<accession>A0A399EXX6</accession>
<dbReference type="Proteomes" id="UP000265341">
    <property type="component" value="Unassembled WGS sequence"/>
</dbReference>
<dbReference type="InterPro" id="IPR001307">
    <property type="entry name" value="Thiosulphate_STrfase_CS"/>
</dbReference>
<evidence type="ECO:0000259" key="2">
    <source>
        <dbReference type="PROSITE" id="PS50206"/>
    </source>
</evidence>
<dbReference type="SUPFAM" id="SSF52821">
    <property type="entry name" value="Rhodanese/Cell cycle control phosphatase"/>
    <property type="match status" value="2"/>
</dbReference>